<accession>A0ABY8EQ31</accession>
<reference evidence="2 3" key="1">
    <citation type="journal article" date="2020" name="Elife">
        <title>Loss of centromere function drives karyotype evolution in closely related Malassezia species.</title>
        <authorList>
            <person name="Sankaranarayanan S.R."/>
            <person name="Ianiri G."/>
            <person name="Coelho M.A."/>
            <person name="Reza M.H."/>
            <person name="Thimmappa B.C."/>
            <person name="Ganguly P."/>
            <person name="Vadnala R.N."/>
            <person name="Sun S."/>
            <person name="Siddharthan R."/>
            <person name="Tellgren-Roth C."/>
            <person name="Dawson T.L."/>
            <person name="Heitman J."/>
            <person name="Sanyal K."/>
        </authorList>
    </citation>
    <scope>NUCLEOTIDE SEQUENCE [LARGE SCALE GENOMIC DNA]</scope>
    <source>
        <strain evidence="2">CBS14141</strain>
    </source>
</reference>
<dbReference type="Pfam" id="PF04801">
    <property type="entry name" value="RPC5"/>
    <property type="match status" value="1"/>
</dbReference>
<proteinExistence type="predicted"/>
<dbReference type="InterPro" id="IPR006886">
    <property type="entry name" value="RNA_pol_III_Rpc5"/>
</dbReference>
<keyword evidence="3" id="KW-1185">Reference proteome</keyword>
<dbReference type="Proteomes" id="UP000818624">
    <property type="component" value="Chromosome 1"/>
</dbReference>
<evidence type="ECO:0000313" key="3">
    <source>
        <dbReference type="Proteomes" id="UP000818624"/>
    </source>
</evidence>
<dbReference type="PANTHER" id="PTHR12069:SF0">
    <property type="entry name" value="DNA-DIRECTED RNA POLYMERASE III SUBUNIT RPC5"/>
    <property type="match status" value="1"/>
</dbReference>
<feature type="compositionally biased region" description="Low complexity" evidence="1">
    <location>
        <begin position="191"/>
        <end position="200"/>
    </location>
</feature>
<gene>
    <name evidence="2" type="ORF">GLX27_001109</name>
</gene>
<evidence type="ECO:0000256" key="1">
    <source>
        <dbReference type="SAM" id="MobiDB-lite"/>
    </source>
</evidence>
<sequence length="279" mass="30847">MDEEDELVASLPVFLNGAPGGGAPASEQDAVRTPRLELFQYPLYQRDHALPVPASAAQRGQAVASRWRPQANRVEMELPLDVRPTVYNAEKGTEYAEATERLGKIPVPGQVKQERPMTDTPRFDRMRLESAAVPNAAEYMICTVKNGELHLTPLHAVLQMRPSMQHVDMLHEAEANERHGRAPASDDDGDAQQQQQQQPAADKRAGVVSLNVSVRTDTPRAGLQSGRAPHQAHDADAERWVDLRWVDESAPGAWDAAEAQLLSPTRTPLYCNTRARDFL</sequence>
<evidence type="ECO:0000313" key="2">
    <source>
        <dbReference type="EMBL" id="WFD46473.1"/>
    </source>
</evidence>
<dbReference type="PANTHER" id="PTHR12069">
    <property type="entry name" value="DNA-DIRECTED RNA POLYMERASES III 80 KDA POLYPEPTIDE RNA POLYMERASE III SUBUNIT 5"/>
    <property type="match status" value="1"/>
</dbReference>
<name>A0ABY8EQ31_MALFU</name>
<evidence type="ECO:0008006" key="4">
    <source>
        <dbReference type="Google" id="ProtNLM"/>
    </source>
</evidence>
<protein>
    <recommendedName>
        <fullName evidence="4">DNA-directed RNA polymerase III subunit RPC5</fullName>
    </recommendedName>
</protein>
<feature type="region of interest" description="Disordered" evidence="1">
    <location>
        <begin position="176"/>
        <end position="206"/>
    </location>
</feature>
<organism evidence="2 3">
    <name type="scientific">Malassezia furfur</name>
    <name type="common">Pityriasis versicolor infection agent</name>
    <name type="synonym">Pityrosporum furfur</name>
    <dbReference type="NCBI Taxonomy" id="55194"/>
    <lineage>
        <taxon>Eukaryota</taxon>
        <taxon>Fungi</taxon>
        <taxon>Dikarya</taxon>
        <taxon>Basidiomycota</taxon>
        <taxon>Ustilaginomycotina</taxon>
        <taxon>Malasseziomycetes</taxon>
        <taxon>Malasseziales</taxon>
        <taxon>Malasseziaceae</taxon>
        <taxon>Malassezia</taxon>
    </lineage>
</organism>
<dbReference type="EMBL" id="CP046234">
    <property type="protein sequence ID" value="WFD46473.1"/>
    <property type="molecule type" value="Genomic_DNA"/>
</dbReference>